<evidence type="ECO:0000256" key="1">
    <source>
        <dbReference type="SAM" id="Phobius"/>
    </source>
</evidence>
<evidence type="ECO:0000313" key="3">
    <source>
        <dbReference type="Proteomes" id="UP000015241"/>
    </source>
</evidence>
<proteinExistence type="predicted"/>
<keyword evidence="1" id="KW-1133">Transmembrane helix</keyword>
<evidence type="ECO:0000313" key="2">
    <source>
        <dbReference type="EMBL" id="EPT04906.1"/>
    </source>
</evidence>
<feature type="transmembrane region" description="Helical" evidence="1">
    <location>
        <begin position="42"/>
        <end position="60"/>
    </location>
</feature>
<dbReference type="Proteomes" id="UP000015241">
    <property type="component" value="Unassembled WGS sequence"/>
</dbReference>
<name>S8FUQ1_FOMSC</name>
<keyword evidence="3" id="KW-1185">Reference proteome</keyword>
<sequence>MTAAAYWAALHVVDPELQNGVLSMNTSELQGSKSMSQLSMNVAQISIGLGASFLMFIIAASSSLKHIESTPLIESFDPLRLIWLVVTSQGVRERMEEVEVPSTEHLRQAGMVPLNPESMSIHVAPTPSNRDYHKVEQDVMDDHEYKF</sequence>
<reference evidence="2 3" key="1">
    <citation type="journal article" date="2012" name="Science">
        <title>The Paleozoic origin of enzymatic lignin decomposition reconstructed from 31 fungal genomes.</title>
        <authorList>
            <person name="Floudas D."/>
            <person name="Binder M."/>
            <person name="Riley R."/>
            <person name="Barry K."/>
            <person name="Blanchette R.A."/>
            <person name="Henrissat B."/>
            <person name="Martinez A.T."/>
            <person name="Otillar R."/>
            <person name="Spatafora J.W."/>
            <person name="Yadav J.S."/>
            <person name="Aerts A."/>
            <person name="Benoit I."/>
            <person name="Boyd A."/>
            <person name="Carlson A."/>
            <person name="Copeland A."/>
            <person name="Coutinho P.M."/>
            <person name="de Vries R.P."/>
            <person name="Ferreira P."/>
            <person name="Findley K."/>
            <person name="Foster B."/>
            <person name="Gaskell J."/>
            <person name="Glotzer D."/>
            <person name="Gorecki P."/>
            <person name="Heitman J."/>
            <person name="Hesse C."/>
            <person name="Hori C."/>
            <person name="Igarashi K."/>
            <person name="Jurgens J.A."/>
            <person name="Kallen N."/>
            <person name="Kersten P."/>
            <person name="Kohler A."/>
            <person name="Kuees U."/>
            <person name="Kumar T.K.A."/>
            <person name="Kuo A."/>
            <person name="LaButti K."/>
            <person name="Larrondo L.F."/>
            <person name="Lindquist E."/>
            <person name="Ling A."/>
            <person name="Lombard V."/>
            <person name="Lucas S."/>
            <person name="Lundell T."/>
            <person name="Martin R."/>
            <person name="McLaughlin D.J."/>
            <person name="Morgenstern I."/>
            <person name="Morin E."/>
            <person name="Murat C."/>
            <person name="Nagy L.G."/>
            <person name="Nolan M."/>
            <person name="Ohm R.A."/>
            <person name="Patyshakuliyeva A."/>
            <person name="Rokas A."/>
            <person name="Ruiz-Duenas F.J."/>
            <person name="Sabat G."/>
            <person name="Salamov A."/>
            <person name="Samejima M."/>
            <person name="Schmutz J."/>
            <person name="Slot J.C."/>
            <person name="St John F."/>
            <person name="Stenlid J."/>
            <person name="Sun H."/>
            <person name="Sun S."/>
            <person name="Syed K."/>
            <person name="Tsang A."/>
            <person name="Wiebenga A."/>
            <person name="Young D."/>
            <person name="Pisabarro A."/>
            <person name="Eastwood D.C."/>
            <person name="Martin F."/>
            <person name="Cullen D."/>
            <person name="Grigoriev I.V."/>
            <person name="Hibbett D.S."/>
        </authorList>
    </citation>
    <scope>NUCLEOTIDE SEQUENCE</scope>
    <source>
        <strain evidence="3">FP-58527</strain>
    </source>
</reference>
<dbReference type="EMBL" id="KE504125">
    <property type="protein sequence ID" value="EPT04906.1"/>
    <property type="molecule type" value="Genomic_DNA"/>
</dbReference>
<gene>
    <name evidence="2" type="ORF">FOMPIDRAFT_85465</name>
</gene>
<protein>
    <submittedName>
        <fullName evidence="2">Uncharacterized protein</fullName>
    </submittedName>
</protein>
<dbReference type="AlphaFoldDB" id="S8FUQ1"/>
<dbReference type="OrthoDB" id="2644397at2759"/>
<dbReference type="InParanoid" id="S8FUQ1"/>
<organism evidence="2 3">
    <name type="scientific">Fomitopsis schrenkii</name>
    <name type="common">Brown rot fungus</name>
    <dbReference type="NCBI Taxonomy" id="2126942"/>
    <lineage>
        <taxon>Eukaryota</taxon>
        <taxon>Fungi</taxon>
        <taxon>Dikarya</taxon>
        <taxon>Basidiomycota</taxon>
        <taxon>Agaricomycotina</taxon>
        <taxon>Agaricomycetes</taxon>
        <taxon>Polyporales</taxon>
        <taxon>Fomitopsis</taxon>
    </lineage>
</organism>
<keyword evidence="1" id="KW-0812">Transmembrane</keyword>
<accession>S8FUQ1</accession>
<dbReference type="HOGENOM" id="CLU_1768096_0_0_1"/>
<keyword evidence="1" id="KW-0472">Membrane</keyword>